<evidence type="ECO:0000256" key="2">
    <source>
        <dbReference type="ARBA" id="ARBA00022448"/>
    </source>
</evidence>
<keyword evidence="2" id="KW-0813">Transport</keyword>
<dbReference type="Gene3D" id="2.40.170.20">
    <property type="entry name" value="TonB-dependent receptor, beta-barrel domain"/>
    <property type="match status" value="1"/>
</dbReference>
<dbReference type="InterPro" id="IPR036942">
    <property type="entry name" value="Beta-barrel_TonB_sf"/>
</dbReference>
<comment type="subcellular location">
    <subcellularLocation>
        <location evidence="1">Cell outer membrane</location>
        <topology evidence="1">Multi-pass membrane protein</topology>
    </subcellularLocation>
</comment>
<evidence type="ECO:0000256" key="10">
    <source>
        <dbReference type="RuleBase" id="RU003357"/>
    </source>
</evidence>
<dbReference type="AlphaFoldDB" id="D0E8J9"/>
<accession>D0E8J9</accession>
<dbReference type="PANTHER" id="PTHR30069">
    <property type="entry name" value="TONB-DEPENDENT OUTER MEMBRANE RECEPTOR"/>
    <property type="match status" value="1"/>
</dbReference>
<evidence type="ECO:0000256" key="5">
    <source>
        <dbReference type="ARBA" id="ARBA00022729"/>
    </source>
</evidence>
<dbReference type="GO" id="GO:0044718">
    <property type="term" value="P:siderophore transmembrane transport"/>
    <property type="evidence" value="ECO:0007669"/>
    <property type="project" value="TreeGrafter"/>
</dbReference>
<feature type="domain" description="TonB-dependent receptor-like beta-barrel" evidence="11">
    <location>
        <begin position="181"/>
        <end position="616"/>
    </location>
</feature>
<reference evidence="13" key="1">
    <citation type="journal article" date="2010" name="Environ. Microbiol.">
        <title>Widespread known and novel phosphonate utilization pathways in marine bacteria revealed by functional screening and metagenomic analyses.</title>
        <authorList>
            <person name="Martinez A."/>
            <person name="Tyson G.W."/>
            <person name="DeLong E.F."/>
        </authorList>
    </citation>
    <scope>NUCLEOTIDE SEQUENCE</scope>
</reference>
<evidence type="ECO:0000256" key="4">
    <source>
        <dbReference type="ARBA" id="ARBA00022692"/>
    </source>
</evidence>
<evidence type="ECO:0000256" key="3">
    <source>
        <dbReference type="ARBA" id="ARBA00022452"/>
    </source>
</evidence>
<dbReference type="GO" id="GO:0009279">
    <property type="term" value="C:cell outer membrane"/>
    <property type="evidence" value="ECO:0007669"/>
    <property type="project" value="UniProtKB-SubCell"/>
</dbReference>
<evidence type="ECO:0000256" key="8">
    <source>
        <dbReference type="ARBA" id="ARBA00023170"/>
    </source>
</evidence>
<keyword evidence="5" id="KW-0732">Signal</keyword>
<dbReference type="InterPro" id="IPR012910">
    <property type="entry name" value="Plug_dom"/>
</dbReference>
<proteinExistence type="inferred from homology"/>
<evidence type="ECO:0000313" key="13">
    <source>
        <dbReference type="EMBL" id="ACU83564.1"/>
    </source>
</evidence>
<keyword evidence="3" id="KW-1134">Transmembrane beta strand</keyword>
<dbReference type="InterPro" id="IPR039426">
    <property type="entry name" value="TonB-dep_rcpt-like"/>
</dbReference>
<dbReference type="Pfam" id="PF00593">
    <property type="entry name" value="TonB_dep_Rec_b-barrel"/>
    <property type="match status" value="1"/>
</dbReference>
<dbReference type="PANTHER" id="PTHR30069:SF29">
    <property type="entry name" value="HEMOGLOBIN AND HEMOGLOBIN-HAPTOGLOBIN-BINDING PROTEIN 1-RELATED"/>
    <property type="match status" value="1"/>
</dbReference>
<protein>
    <submittedName>
        <fullName evidence="13">Probable TonB-dependent receptor</fullName>
    </submittedName>
</protein>
<keyword evidence="7 10" id="KW-0472">Membrane</keyword>
<dbReference type="EMBL" id="GQ422594">
    <property type="protein sequence ID" value="ACU83564.1"/>
    <property type="molecule type" value="Genomic_DNA"/>
</dbReference>
<evidence type="ECO:0000259" key="11">
    <source>
        <dbReference type="Pfam" id="PF00593"/>
    </source>
</evidence>
<comment type="similarity">
    <text evidence="10">Belongs to the TonB-dependent receptor family.</text>
</comment>
<gene>
    <name evidence="13" type="ORF">ALOHA_HF130_AEPn_1_20</name>
</gene>
<evidence type="ECO:0000256" key="7">
    <source>
        <dbReference type="ARBA" id="ARBA00023136"/>
    </source>
</evidence>
<keyword evidence="4" id="KW-0812">Transmembrane</keyword>
<dbReference type="InterPro" id="IPR037066">
    <property type="entry name" value="Plug_dom_sf"/>
</dbReference>
<keyword evidence="8 13" id="KW-0675">Receptor</keyword>
<evidence type="ECO:0000259" key="12">
    <source>
        <dbReference type="Pfam" id="PF07715"/>
    </source>
</evidence>
<dbReference type="InterPro" id="IPR000531">
    <property type="entry name" value="Beta-barrel_TonB"/>
</dbReference>
<sequence length="642" mass="71861">MRVLLNALISLTFFIPLALFAKEGGKKKDIKLRPIKVEEEKADNGPEAIELEKGNRKFLELKEALEEKSGLNVKSFGGLGSYSTLSIRGADPQHSPFFLDGIPLSGLSSSIFDLSLVPSGQLSHIELSKDSSNSSNSGGLSGSVDLRSKGLGPIESTIDLKGGSFGTRGLGISHRSKSMALNFNYLGWNGDYEYLNNNGTDNESSDDRISKRKNNHFDQVAFSYKGLYPVNGDFQLRPFIHLFFKEQGLPGLGHIEEKNNAKLKSLMLLPGLSVQKGDLKAKVFANLKELEYKNPEGSLGLAKNHRVDKDQSIGASVEDTFELYDGLDLFAHASYAHHSYLPKDLVFPDPIYGGNRNEIKANARLTLKVFGNSLLLAPSTSFSKSMDKKLKLAPKDGQTLETEEKKDFDLFSFSFMLKAFPNKRWSAMAFISYDSRVPDFLELYSVRGLMSGNPDLKEEKGLRLNIGAEHNSKSIKFRSALFQSWMENMIYWTQNAQRVTVSQNKKARTIGVENEIELRPSGWALASTSLTWQRSISKKEGFSFNKQIPHRPTWKSVSKGELSYGKLSMTYVFSYQQGVFLDEANYKLQKAQNTHDLYLALKGLGRYNLNFAIKNIANSFYEDYIRYPLPGRTLYFGVEASL</sequence>
<evidence type="ECO:0000256" key="9">
    <source>
        <dbReference type="ARBA" id="ARBA00023237"/>
    </source>
</evidence>
<dbReference type="Pfam" id="PF07715">
    <property type="entry name" value="Plug"/>
    <property type="match status" value="1"/>
</dbReference>
<organism evidence="13">
    <name type="scientific">Uncultured bacterium HF130_AEPn_1</name>
    <dbReference type="NCBI Taxonomy" id="663362"/>
    <lineage>
        <taxon>Bacteria</taxon>
        <taxon>environmental samples</taxon>
    </lineage>
</organism>
<dbReference type="Gene3D" id="2.170.130.10">
    <property type="entry name" value="TonB-dependent receptor, plug domain"/>
    <property type="match status" value="1"/>
</dbReference>
<feature type="domain" description="TonB-dependent receptor plug" evidence="12">
    <location>
        <begin position="57"/>
        <end position="139"/>
    </location>
</feature>
<name>D0E8J9_UNCHF</name>
<dbReference type="GO" id="GO:0015344">
    <property type="term" value="F:siderophore uptake transmembrane transporter activity"/>
    <property type="evidence" value="ECO:0007669"/>
    <property type="project" value="TreeGrafter"/>
</dbReference>
<keyword evidence="9" id="KW-0998">Cell outer membrane</keyword>
<keyword evidence="6 10" id="KW-0798">TonB box</keyword>
<dbReference type="SUPFAM" id="SSF56935">
    <property type="entry name" value="Porins"/>
    <property type="match status" value="1"/>
</dbReference>
<evidence type="ECO:0000256" key="1">
    <source>
        <dbReference type="ARBA" id="ARBA00004571"/>
    </source>
</evidence>
<evidence type="ECO:0000256" key="6">
    <source>
        <dbReference type="ARBA" id="ARBA00023077"/>
    </source>
</evidence>